<dbReference type="EMBL" id="MSPT01000015">
    <property type="protein sequence ID" value="ONK26447.1"/>
    <property type="molecule type" value="Genomic_DNA"/>
</dbReference>
<evidence type="ECO:0000313" key="4">
    <source>
        <dbReference type="Proteomes" id="UP000188946"/>
    </source>
</evidence>
<dbReference type="AlphaFoldDB" id="A0AB36JNA7"/>
<dbReference type="Proteomes" id="UP000188600">
    <property type="component" value="Unassembled WGS sequence"/>
</dbReference>
<evidence type="ECO:0000313" key="3">
    <source>
        <dbReference type="Proteomes" id="UP000188600"/>
    </source>
</evidence>
<dbReference type="EMBL" id="MSPR01000020">
    <property type="protein sequence ID" value="ONK26709.1"/>
    <property type="molecule type" value="Genomic_DNA"/>
</dbReference>
<name>A0AB36JNA7_9STRE</name>
<evidence type="ECO:0008006" key="5">
    <source>
        <dbReference type="Google" id="ProtNLM"/>
    </source>
</evidence>
<gene>
    <name evidence="2" type="ORF">BVE84_08855</name>
    <name evidence="1" type="ORF">BVE86_07180</name>
</gene>
<dbReference type="Proteomes" id="UP000188946">
    <property type="component" value="Unassembled WGS sequence"/>
</dbReference>
<keyword evidence="4" id="KW-1185">Reference proteome</keyword>
<comment type="caution">
    <text evidence="1">The sequence shown here is derived from an EMBL/GenBank/DDBJ whole genome shotgun (WGS) entry which is preliminary data.</text>
</comment>
<accession>A0AB36JNA7</accession>
<sequence length="145" mass="17257">MEIQSKIEAINNTDYWDAQILDIRANYLGDEITVYIECFDLEEREIYCWELKYLRCAKVSYETDAGHLVYKGDQKVLWRHEDVKNLRDGQLYGYAGHTITLTKYDEFLIRCKLVLSLISMDIICQDIEVSKVLIADQHFFWDEDR</sequence>
<proteinExistence type="predicted"/>
<evidence type="ECO:0000313" key="2">
    <source>
        <dbReference type="EMBL" id="ONK26709.1"/>
    </source>
</evidence>
<reference evidence="3 4" key="1">
    <citation type="submission" date="2016-12" db="EMBL/GenBank/DDBJ databases">
        <authorList>
            <person name="Gulvik C.A."/>
        </authorList>
    </citation>
    <scope>NUCLEOTIDE SEQUENCE [LARGE SCALE GENOMIC DNA]</scope>
    <source>
        <strain evidence="2 4">12-5202</strain>
        <strain evidence="1 3">12-5291</strain>
    </source>
</reference>
<evidence type="ECO:0000313" key="1">
    <source>
        <dbReference type="EMBL" id="ONK26447.1"/>
    </source>
</evidence>
<dbReference type="RefSeq" id="WP_076996662.1">
    <property type="nucleotide sequence ID" value="NZ_MSPR01000020.1"/>
</dbReference>
<organism evidence="1 3">
    <name type="scientific">Streptococcus azizii</name>
    <dbReference type="NCBI Taxonomy" id="1579424"/>
    <lineage>
        <taxon>Bacteria</taxon>
        <taxon>Bacillati</taxon>
        <taxon>Bacillota</taxon>
        <taxon>Bacilli</taxon>
        <taxon>Lactobacillales</taxon>
        <taxon>Streptococcaceae</taxon>
        <taxon>Streptococcus</taxon>
    </lineage>
</organism>
<protein>
    <recommendedName>
        <fullName evidence="5">YopX protein domain-containing protein</fullName>
    </recommendedName>
</protein>